<dbReference type="eggNOG" id="KOG2937">
    <property type="taxonomic scope" value="Eukaryota"/>
</dbReference>
<dbReference type="Gene3D" id="3.90.79.10">
    <property type="entry name" value="Nucleoside Triphosphate Pyrophosphohydrolase"/>
    <property type="match status" value="1"/>
</dbReference>
<dbReference type="GO" id="GO:0030145">
    <property type="term" value="F:manganese ion binding"/>
    <property type="evidence" value="ECO:0007669"/>
    <property type="project" value="InterPro"/>
</dbReference>
<dbReference type="CDD" id="cd03672">
    <property type="entry name" value="NUDIX_Dcp2p_Nudt20"/>
    <property type="match status" value="1"/>
</dbReference>
<feature type="compositionally biased region" description="Polar residues" evidence="11">
    <location>
        <begin position="738"/>
        <end position="753"/>
    </location>
</feature>
<feature type="compositionally biased region" description="Low complexity" evidence="11">
    <location>
        <begin position="803"/>
        <end position="813"/>
    </location>
</feature>
<dbReference type="InterPro" id="IPR044099">
    <property type="entry name" value="Dcp2_NUDIX"/>
</dbReference>
<evidence type="ECO:0000256" key="2">
    <source>
        <dbReference type="ARBA" id="ARBA00004201"/>
    </source>
</evidence>
<gene>
    <name evidence="13" type="ORF">CANTEDRAFT_91496</name>
</gene>
<keyword evidence="10" id="KW-0464">Manganese</keyword>
<dbReference type="SMART" id="SM01125">
    <property type="entry name" value="DCP2"/>
    <property type="match status" value="1"/>
</dbReference>
<keyword evidence="14" id="KW-1185">Reference proteome</keyword>
<feature type="compositionally biased region" description="Polar residues" evidence="11">
    <location>
        <begin position="602"/>
        <end position="614"/>
    </location>
</feature>
<sequence>MSIQLRDGFANKTLDHVLEDLLVRFLINAPNEDLSSSERVLFLVEEAQWFYTDFLRQTYPSLPSLKMKSFSTKLLEKCPLVWKWGDASEALSKFGKYKSSIPVRGVALFNSDLSKMVLVKGYESNSWSFPRGKISKNEGDLECAIREVEEETGFSAKNLINEEDVVERTMGGKNYKIYFARDVPEDTVFKPLVRNEIAAIEWFDIKSLQKKLKHNPNAYFIVPAVMKPIIKWISEAKGTTNELDETKLKLDAETKLKDLMGIGKQVEEVQQTAFSEAVNNEDTDAGRELLDILQGVKSEAEESDEYESSPVKPIIVSIPQSMAAPYEYLMNAKASEQIESQKSLFDMFPFLQSKPQASEQSLSTPLPESLENPSKSLMNPKELLSILNSGSSKPSESPSEETRISKDVATNKARAQELLKLFKTDTEVSNSVSESSSDSGYSTANSIKLHQSLDEPYNENLKPGKVNILKKSSEKSNPLLDMLKSKTNKTPSPSPRSPNSPANNLLNLLKRPQPQSPKTPEANQNPAHEILGILKPAAEAPKPKASTTNDLLDMLKKSKAPSPVSSENIPESTKSSASALLQMLGEEPEQSIVPTPVHPSDIPQQEQSSQPTNTEDFDDFDDFEDFEHFDALDDQIRATIQDYQEEPQVKPQQGHPELQVQPPNTRKQLSPDYEQYQNYGLEGGTNTYSGPPRGNVRLLKPGESLSDVLGSQSAQPSYENGGKLLLSVLQQGSGGSQPNVQSADSSLNDTYASPTPPSHHSNRSQNANSLLGLLTGNRQTPPSSAQPEGQPTPAQVPSAGHNSSAASSLLGLLKRPNNESA</sequence>
<dbReference type="Proteomes" id="UP000000707">
    <property type="component" value="Unassembled WGS sequence"/>
</dbReference>
<feature type="compositionally biased region" description="Low complexity" evidence="11">
    <location>
        <begin position="535"/>
        <end position="545"/>
    </location>
</feature>
<dbReference type="PANTHER" id="PTHR23114">
    <property type="entry name" value="M7GPPPN-MRNA HYDROLASE"/>
    <property type="match status" value="1"/>
</dbReference>
<dbReference type="InterPro" id="IPR007722">
    <property type="entry name" value="DCP2_BoxA"/>
</dbReference>
<feature type="compositionally biased region" description="Polar residues" evidence="11">
    <location>
        <begin position="776"/>
        <end position="795"/>
    </location>
</feature>
<keyword evidence="6" id="KW-0479">Metal-binding</keyword>
<evidence type="ECO:0000256" key="9">
    <source>
        <dbReference type="ARBA" id="ARBA00023161"/>
    </source>
</evidence>
<evidence type="ECO:0000313" key="14">
    <source>
        <dbReference type="Proteomes" id="UP000000707"/>
    </source>
</evidence>
<feature type="compositionally biased region" description="Polar residues" evidence="11">
    <location>
        <begin position="440"/>
        <end position="449"/>
    </location>
</feature>
<evidence type="ECO:0000256" key="6">
    <source>
        <dbReference type="ARBA" id="ARBA00022723"/>
    </source>
</evidence>
<dbReference type="InterPro" id="IPR036189">
    <property type="entry name" value="DCP2_BoxA_sf"/>
</dbReference>
<dbReference type="PROSITE" id="PS51462">
    <property type="entry name" value="NUDIX"/>
    <property type="match status" value="1"/>
</dbReference>
<feature type="compositionally biased region" description="Polar residues" evidence="11">
    <location>
        <begin position="516"/>
        <end position="526"/>
    </location>
</feature>
<keyword evidence="9" id="KW-0866">Nonsense-mediated mRNA decay</keyword>
<feature type="compositionally biased region" description="Polar residues" evidence="11">
    <location>
        <begin position="356"/>
        <end position="377"/>
    </location>
</feature>
<dbReference type="InterPro" id="IPR015797">
    <property type="entry name" value="NUDIX_hydrolase-like_dom_sf"/>
</dbReference>
<keyword evidence="5" id="KW-0507">mRNA processing</keyword>
<dbReference type="SUPFAM" id="SSF55811">
    <property type="entry name" value="Nudix"/>
    <property type="match status" value="1"/>
</dbReference>
<feature type="region of interest" description="Disordered" evidence="11">
    <location>
        <begin position="729"/>
        <end position="821"/>
    </location>
</feature>
<dbReference type="STRING" id="590646.G3AXB0"/>
<dbReference type="GO" id="GO:0000290">
    <property type="term" value="P:deadenylation-dependent decapping of nuclear-transcribed mRNA"/>
    <property type="evidence" value="ECO:0007669"/>
    <property type="project" value="InterPro"/>
</dbReference>
<dbReference type="GO" id="GO:0006397">
    <property type="term" value="P:mRNA processing"/>
    <property type="evidence" value="ECO:0007669"/>
    <property type="project" value="UniProtKB-KW"/>
</dbReference>
<evidence type="ECO:0000256" key="7">
    <source>
        <dbReference type="ARBA" id="ARBA00022801"/>
    </source>
</evidence>
<feature type="region of interest" description="Disordered" evidence="11">
    <location>
        <begin position="645"/>
        <end position="672"/>
    </location>
</feature>
<organism evidence="14">
    <name type="scientific">Candida tenuis (strain ATCC 10573 / BCRC 21748 / CBS 615 / JCM 9827 / NBRC 10315 / NRRL Y-1498 / VKM Y-70)</name>
    <name type="common">Yeast</name>
    <name type="synonym">Yamadazyma tenuis</name>
    <dbReference type="NCBI Taxonomy" id="590646"/>
    <lineage>
        <taxon>Eukaryota</taxon>
        <taxon>Fungi</taxon>
        <taxon>Dikarya</taxon>
        <taxon>Ascomycota</taxon>
        <taxon>Saccharomycotina</taxon>
        <taxon>Pichiomycetes</taxon>
        <taxon>Debaryomycetaceae</taxon>
        <taxon>Yamadazyma</taxon>
    </lineage>
</organism>
<dbReference type="EMBL" id="GL996510">
    <property type="protein sequence ID" value="EGV66328.1"/>
    <property type="molecule type" value="Genomic_DNA"/>
</dbReference>
<dbReference type="PANTHER" id="PTHR23114:SF17">
    <property type="entry name" value="M7GPPPN-MRNA HYDROLASE"/>
    <property type="match status" value="1"/>
</dbReference>
<dbReference type="InterPro" id="IPR020084">
    <property type="entry name" value="NUDIX_hydrolase_CS"/>
</dbReference>
<feature type="compositionally biased region" description="Low complexity" evidence="11">
    <location>
        <begin position="427"/>
        <end position="439"/>
    </location>
</feature>
<feature type="region of interest" description="Disordered" evidence="11">
    <location>
        <begin position="425"/>
        <end position="628"/>
    </location>
</feature>
<evidence type="ECO:0000256" key="5">
    <source>
        <dbReference type="ARBA" id="ARBA00022664"/>
    </source>
</evidence>
<protein>
    <submittedName>
        <fullName evidence="13">DCP2-domain-containing protein</fullName>
    </submittedName>
</protein>
<dbReference type="SUPFAM" id="SSF140586">
    <property type="entry name" value="Dcp2 domain-like"/>
    <property type="match status" value="1"/>
</dbReference>
<keyword evidence="8" id="KW-0694">RNA-binding</keyword>
<dbReference type="Gene3D" id="1.10.10.1050">
    <property type="entry name" value="Dcp2, box A domain"/>
    <property type="match status" value="1"/>
</dbReference>
<comment type="subcellular location">
    <subcellularLocation>
        <location evidence="2">Cytoplasm</location>
        <location evidence="2">P-body</location>
    </subcellularLocation>
</comment>
<evidence type="ECO:0000259" key="12">
    <source>
        <dbReference type="PROSITE" id="PS51462"/>
    </source>
</evidence>
<evidence type="ECO:0000313" key="13">
    <source>
        <dbReference type="EMBL" id="EGV66328.1"/>
    </source>
</evidence>
<dbReference type="GO" id="GO:0000184">
    <property type="term" value="P:nuclear-transcribed mRNA catabolic process, nonsense-mediated decay"/>
    <property type="evidence" value="ECO:0007669"/>
    <property type="project" value="UniProtKB-KW"/>
</dbReference>
<evidence type="ECO:0000256" key="3">
    <source>
        <dbReference type="ARBA" id="ARBA00005279"/>
    </source>
</evidence>
<dbReference type="GO" id="GO:0140933">
    <property type="term" value="F:5'-(N(7)-methylguanosine 5'-triphospho)-[mRNA] hydrolase activity"/>
    <property type="evidence" value="ECO:0007669"/>
    <property type="project" value="InterPro"/>
</dbReference>
<keyword evidence="7" id="KW-0378">Hydrolase</keyword>
<evidence type="ECO:0000256" key="8">
    <source>
        <dbReference type="ARBA" id="ARBA00022884"/>
    </source>
</evidence>
<dbReference type="Pfam" id="PF00293">
    <property type="entry name" value="NUDIX"/>
    <property type="match status" value="1"/>
</dbReference>
<dbReference type="FunFam" id="3.90.79.10:FF:000045">
    <property type="entry name" value="mRNA-decapping enzyme 2"/>
    <property type="match status" value="1"/>
</dbReference>
<feature type="region of interest" description="Disordered" evidence="11">
    <location>
        <begin position="677"/>
        <end position="696"/>
    </location>
</feature>
<comment type="similarity">
    <text evidence="3">Belongs to the Nudix hydrolase family. DCP2 subfamily.</text>
</comment>
<dbReference type="GO" id="GO:0000932">
    <property type="term" value="C:P-body"/>
    <property type="evidence" value="ECO:0007669"/>
    <property type="project" value="UniProtKB-SubCell"/>
</dbReference>
<feature type="compositionally biased region" description="Low complexity" evidence="11">
    <location>
        <begin position="499"/>
        <end position="510"/>
    </location>
</feature>
<evidence type="ECO:0000256" key="10">
    <source>
        <dbReference type="ARBA" id="ARBA00023211"/>
    </source>
</evidence>
<evidence type="ECO:0000256" key="4">
    <source>
        <dbReference type="ARBA" id="ARBA00022490"/>
    </source>
</evidence>
<evidence type="ECO:0000256" key="11">
    <source>
        <dbReference type="SAM" id="MobiDB-lite"/>
    </source>
</evidence>
<reference evidence="13 14" key="1">
    <citation type="journal article" date="2011" name="Proc. Natl. Acad. Sci. U.S.A.">
        <title>Comparative genomics of xylose-fermenting fungi for enhanced biofuel production.</title>
        <authorList>
            <person name="Wohlbach D.J."/>
            <person name="Kuo A."/>
            <person name="Sato T.K."/>
            <person name="Potts K.M."/>
            <person name="Salamov A.A."/>
            <person name="LaButti K.M."/>
            <person name="Sun H."/>
            <person name="Clum A."/>
            <person name="Pangilinan J.L."/>
            <person name="Lindquist E.A."/>
            <person name="Lucas S."/>
            <person name="Lapidus A."/>
            <person name="Jin M."/>
            <person name="Gunawan C."/>
            <person name="Balan V."/>
            <person name="Dale B.E."/>
            <person name="Jeffries T.W."/>
            <person name="Zinkel R."/>
            <person name="Barry K.W."/>
            <person name="Grigoriev I.V."/>
            <person name="Gasch A.P."/>
        </authorList>
    </citation>
    <scope>NUCLEOTIDE SEQUENCE [LARGE SCALE GENOMIC DNA]</scope>
    <source>
        <strain evidence="14">ATCC 10573 / BCRC 21748 / CBS 615 / JCM 9827 / NBRC 10315 / NRRL Y-1498 / VKM Y-70</strain>
    </source>
</reference>
<comment type="cofactor">
    <cofactor evidence="1">
        <name>Mn(2+)</name>
        <dbReference type="ChEBI" id="CHEBI:29035"/>
    </cofactor>
</comment>
<dbReference type="GO" id="GO:0003723">
    <property type="term" value="F:RNA binding"/>
    <property type="evidence" value="ECO:0007669"/>
    <property type="project" value="UniProtKB-KW"/>
</dbReference>
<dbReference type="Pfam" id="PF05026">
    <property type="entry name" value="DCP2"/>
    <property type="match status" value="1"/>
</dbReference>
<proteinExistence type="inferred from homology"/>
<dbReference type="HOGENOM" id="CLU_014214_0_0_1"/>
<dbReference type="InterPro" id="IPR000086">
    <property type="entry name" value="NUDIX_hydrolase_dom"/>
</dbReference>
<keyword evidence="4" id="KW-0963">Cytoplasm</keyword>
<name>G3AXB0_CANTC</name>
<evidence type="ECO:0000256" key="1">
    <source>
        <dbReference type="ARBA" id="ARBA00001936"/>
    </source>
</evidence>
<dbReference type="PROSITE" id="PS00893">
    <property type="entry name" value="NUDIX_BOX"/>
    <property type="match status" value="1"/>
</dbReference>
<feature type="domain" description="Nudix hydrolase" evidence="12">
    <location>
        <begin position="99"/>
        <end position="225"/>
    </location>
</feature>
<dbReference type="AlphaFoldDB" id="G3AXB0"/>
<dbReference type="OrthoDB" id="18996at2759"/>
<feature type="region of interest" description="Disordered" evidence="11">
    <location>
        <begin position="356"/>
        <end position="409"/>
    </location>
</feature>
<accession>G3AXB0</accession>
<feature type="compositionally biased region" description="Polar residues" evidence="11">
    <location>
        <begin position="563"/>
        <end position="579"/>
    </location>
</feature>
<feature type="compositionally biased region" description="Acidic residues" evidence="11">
    <location>
        <begin position="615"/>
        <end position="625"/>
    </location>
</feature>